<evidence type="ECO:0000313" key="3">
    <source>
        <dbReference type="Proteomes" id="UP000233551"/>
    </source>
</evidence>
<protein>
    <submittedName>
        <fullName evidence="2">Uncharacterized protein</fullName>
    </submittedName>
</protein>
<feature type="compositionally biased region" description="Polar residues" evidence="1">
    <location>
        <begin position="28"/>
        <end position="40"/>
    </location>
</feature>
<dbReference type="EMBL" id="PGOL01043319">
    <property type="protein sequence ID" value="PKH91825.1"/>
    <property type="molecule type" value="Genomic_DNA"/>
</dbReference>
<feature type="non-terminal residue" evidence="2">
    <location>
        <position position="93"/>
    </location>
</feature>
<evidence type="ECO:0000256" key="1">
    <source>
        <dbReference type="SAM" id="MobiDB-lite"/>
    </source>
</evidence>
<feature type="region of interest" description="Disordered" evidence="1">
    <location>
        <begin position="22"/>
        <end position="42"/>
    </location>
</feature>
<dbReference type="AlphaFoldDB" id="A0A2I0H1Q2"/>
<organism evidence="2 3">
    <name type="scientific">Punica granatum</name>
    <name type="common">Pomegranate</name>
    <dbReference type="NCBI Taxonomy" id="22663"/>
    <lineage>
        <taxon>Eukaryota</taxon>
        <taxon>Viridiplantae</taxon>
        <taxon>Streptophyta</taxon>
        <taxon>Embryophyta</taxon>
        <taxon>Tracheophyta</taxon>
        <taxon>Spermatophyta</taxon>
        <taxon>Magnoliopsida</taxon>
        <taxon>eudicotyledons</taxon>
        <taxon>Gunneridae</taxon>
        <taxon>Pentapetalae</taxon>
        <taxon>rosids</taxon>
        <taxon>malvids</taxon>
        <taxon>Myrtales</taxon>
        <taxon>Lythraceae</taxon>
        <taxon>Punica</taxon>
    </lineage>
</organism>
<reference evidence="2 3" key="1">
    <citation type="submission" date="2017-11" db="EMBL/GenBank/DDBJ databases">
        <title>De-novo sequencing of pomegranate (Punica granatum L.) genome.</title>
        <authorList>
            <person name="Akparov Z."/>
            <person name="Amiraslanov A."/>
            <person name="Hajiyeva S."/>
            <person name="Abbasov M."/>
            <person name="Kaur K."/>
            <person name="Hamwieh A."/>
            <person name="Solovyev V."/>
            <person name="Salamov A."/>
            <person name="Braich B."/>
            <person name="Kosarev P."/>
            <person name="Mahmoud A."/>
            <person name="Hajiyev E."/>
            <person name="Babayeva S."/>
            <person name="Izzatullayeva V."/>
            <person name="Mammadov A."/>
            <person name="Mammadov A."/>
            <person name="Sharifova S."/>
            <person name="Ojaghi J."/>
            <person name="Eynullazada K."/>
            <person name="Bayramov B."/>
            <person name="Abdulazimova A."/>
            <person name="Shahmuradov I."/>
        </authorList>
    </citation>
    <scope>NUCLEOTIDE SEQUENCE [LARGE SCALE GENOMIC DNA]</scope>
    <source>
        <strain evidence="3">cv. AG2017</strain>
        <tissue evidence="2">Leaf</tissue>
    </source>
</reference>
<evidence type="ECO:0000313" key="2">
    <source>
        <dbReference type="EMBL" id="PKH91825.1"/>
    </source>
</evidence>
<accession>A0A2I0H1Q2</accession>
<name>A0A2I0H1Q2_PUNGR</name>
<proteinExistence type="predicted"/>
<dbReference type="Proteomes" id="UP000233551">
    <property type="component" value="Unassembled WGS sequence"/>
</dbReference>
<gene>
    <name evidence="2" type="ORF">CRG98_049860</name>
</gene>
<comment type="caution">
    <text evidence="2">The sequence shown here is derived from an EMBL/GenBank/DDBJ whole genome shotgun (WGS) entry which is preliminary data.</text>
</comment>
<sequence>MALIISSTREISILDDRASASPGALIESNDSPTGSPSASVITEPPFVCTSGVPARTELADSSVSRTSSLLAVFVIEDSFFSSPLGVAAARAEP</sequence>
<keyword evidence="3" id="KW-1185">Reference proteome</keyword>